<reference evidence="3" key="1">
    <citation type="submission" date="2016-12" db="EMBL/GenBank/DDBJ databases">
        <title>Complete Genome Sequence of Beggiatoa leptomitiformis D-401.</title>
        <authorList>
            <person name="Fomenkov A."/>
            <person name="Vincze T."/>
            <person name="Grabovich M."/>
            <person name="Anton B.P."/>
            <person name="Dubinina G."/>
            <person name="Orlova M."/>
            <person name="Belousova E."/>
            <person name="Roberts R.J."/>
        </authorList>
    </citation>
    <scope>NUCLEOTIDE SEQUENCE [LARGE SCALE GENOMIC DNA]</scope>
    <source>
        <strain evidence="3">D-401</strain>
    </source>
</reference>
<dbReference type="Proteomes" id="UP000234271">
    <property type="component" value="Chromosome"/>
</dbReference>
<organism evidence="2 3">
    <name type="scientific">Beggiatoa leptomitoformis</name>
    <dbReference type="NCBI Taxonomy" id="288004"/>
    <lineage>
        <taxon>Bacteria</taxon>
        <taxon>Pseudomonadati</taxon>
        <taxon>Pseudomonadota</taxon>
        <taxon>Gammaproteobacteria</taxon>
        <taxon>Thiotrichales</taxon>
        <taxon>Thiotrichaceae</taxon>
        <taxon>Beggiatoa</taxon>
    </lineage>
</organism>
<proteinExistence type="predicted"/>
<name>A0A2N9YIZ7_9GAMM</name>
<dbReference type="Pfam" id="PF04403">
    <property type="entry name" value="PqiA"/>
    <property type="match status" value="1"/>
</dbReference>
<feature type="transmembrane region" description="Helical" evidence="1">
    <location>
        <begin position="183"/>
        <end position="204"/>
    </location>
</feature>
<sequence length="219" mass="24260">MQGLANPSHLNQRHCMMTETDTFLPLASCHCCGLIQHIPAHTAKEKPVCARCATPLPRQQNARNQWTIIFSLTALIFYLPALFLPLLRIEQLGHRHEDSLFMGLITLLGQGYWFVGGIVLLFSVLLPPLKLLSLLILSSTNVIHHAHHRALTYRAVELLGRWGMLDVMLVAILVAFVKLGGLVSISAGTGLLAFTLLVLCSLFASLSFNPHVLWDIPNE</sequence>
<keyword evidence="1" id="KW-0812">Transmembrane</keyword>
<evidence type="ECO:0000256" key="1">
    <source>
        <dbReference type="SAM" id="Phobius"/>
    </source>
</evidence>
<keyword evidence="1" id="KW-0472">Membrane</keyword>
<feature type="transmembrane region" description="Helical" evidence="1">
    <location>
        <begin position="99"/>
        <end position="122"/>
    </location>
</feature>
<accession>A0A2N9YIZ7</accession>
<dbReference type="AlphaFoldDB" id="A0A2N9YIZ7"/>
<protein>
    <submittedName>
        <fullName evidence="2">Paraquat-inducible protein A</fullName>
    </submittedName>
</protein>
<evidence type="ECO:0000313" key="2">
    <source>
        <dbReference type="EMBL" id="AUI70474.2"/>
    </source>
</evidence>
<feature type="transmembrane region" description="Helical" evidence="1">
    <location>
        <begin position="66"/>
        <end position="87"/>
    </location>
</feature>
<keyword evidence="1" id="KW-1133">Transmembrane helix</keyword>
<feature type="transmembrane region" description="Helical" evidence="1">
    <location>
        <begin position="158"/>
        <end position="177"/>
    </location>
</feature>
<dbReference type="EMBL" id="CP018889">
    <property type="protein sequence ID" value="AUI70474.2"/>
    <property type="molecule type" value="Genomic_DNA"/>
</dbReference>
<dbReference type="STRING" id="288004.AL038_05310"/>
<dbReference type="InterPro" id="IPR007498">
    <property type="entry name" value="PqiA-like"/>
</dbReference>
<keyword evidence="3" id="KW-1185">Reference proteome</keyword>
<evidence type="ECO:0000313" key="3">
    <source>
        <dbReference type="Proteomes" id="UP000234271"/>
    </source>
</evidence>
<gene>
    <name evidence="2" type="ORF">BLE401_00675</name>
</gene>